<accession>A0ABR5PVU1</accession>
<protein>
    <submittedName>
        <fullName evidence="1">Uncharacterized protein</fullName>
    </submittedName>
</protein>
<gene>
    <name evidence="1" type="ORF">FC38_GL000311</name>
</gene>
<reference evidence="1 2" key="1">
    <citation type="journal article" date="2015" name="Genome Announc.">
        <title>Expanding the biotechnology potential of lactobacilli through comparative genomics of 213 strains and associated genera.</title>
        <authorList>
            <person name="Sun Z."/>
            <person name="Harris H.M."/>
            <person name="McCann A."/>
            <person name="Guo C."/>
            <person name="Argimon S."/>
            <person name="Zhang W."/>
            <person name="Yang X."/>
            <person name="Jeffery I.B."/>
            <person name="Cooney J.C."/>
            <person name="Kagawa T.F."/>
            <person name="Liu W."/>
            <person name="Song Y."/>
            <person name="Salvetti E."/>
            <person name="Wrobel A."/>
            <person name="Rasinkangas P."/>
            <person name="Parkhill J."/>
            <person name="Rea M.C."/>
            <person name="O'Sullivan O."/>
            <person name="Ritari J."/>
            <person name="Douillard F.P."/>
            <person name="Paul Ross R."/>
            <person name="Yang R."/>
            <person name="Briner A.E."/>
            <person name="Felis G.E."/>
            <person name="de Vos W.M."/>
            <person name="Barrangou R."/>
            <person name="Klaenhammer T.R."/>
            <person name="Caufield P.W."/>
            <person name="Cui Y."/>
            <person name="Zhang H."/>
            <person name="O'Toole P.W."/>
        </authorList>
    </citation>
    <scope>NUCLEOTIDE SEQUENCE [LARGE SCALE GENOMIC DNA]</scope>
    <source>
        <strain evidence="1 2">DSM 23908</strain>
    </source>
</reference>
<sequence>MLDRIYQWRATMVLRQHGFTRGNFARARSESLLEKYDDWQLLDGIYQTLYQWKSATYRGED</sequence>
<evidence type="ECO:0000313" key="2">
    <source>
        <dbReference type="Proteomes" id="UP000051521"/>
    </source>
</evidence>
<organism evidence="1 2">
    <name type="scientific">Lactobacillus gigeriorum DSM 23908 = CRBIP 24.85</name>
    <dbReference type="NCBI Taxonomy" id="1423751"/>
    <lineage>
        <taxon>Bacteria</taxon>
        <taxon>Bacillati</taxon>
        <taxon>Bacillota</taxon>
        <taxon>Bacilli</taxon>
        <taxon>Lactobacillales</taxon>
        <taxon>Lactobacillaceae</taxon>
        <taxon>Lactobacillus</taxon>
    </lineage>
</organism>
<evidence type="ECO:0000313" key="1">
    <source>
        <dbReference type="EMBL" id="KRN12497.1"/>
    </source>
</evidence>
<name>A0ABR5PVU1_9LACO</name>
<dbReference type="Proteomes" id="UP000051521">
    <property type="component" value="Unassembled WGS sequence"/>
</dbReference>
<keyword evidence="2" id="KW-1185">Reference proteome</keyword>
<comment type="caution">
    <text evidence="1">The sequence shown here is derived from an EMBL/GenBank/DDBJ whole genome shotgun (WGS) entry which is preliminary data.</text>
</comment>
<proteinExistence type="predicted"/>
<dbReference type="EMBL" id="AYZO01000012">
    <property type="protein sequence ID" value="KRN12497.1"/>
    <property type="molecule type" value="Genomic_DNA"/>
</dbReference>